<dbReference type="PANTHER" id="PTHR48050">
    <property type="entry name" value="STEROL 3-BETA-GLUCOSYLTRANSFERASE"/>
    <property type="match status" value="1"/>
</dbReference>
<dbReference type="EMBL" id="CAXAMM010001836">
    <property type="protein sequence ID" value="CAK8993623.1"/>
    <property type="molecule type" value="Genomic_DNA"/>
</dbReference>
<feature type="domain" description="Erythromycin biosynthesis protein CIII-like C-terminal" evidence="1">
    <location>
        <begin position="193"/>
        <end position="259"/>
    </location>
</feature>
<dbReference type="InterPro" id="IPR010610">
    <property type="entry name" value="EryCIII-like_C"/>
</dbReference>
<dbReference type="Pfam" id="PF06722">
    <property type="entry name" value="EryCIII-like_C"/>
    <property type="match status" value="1"/>
</dbReference>
<proteinExistence type="predicted"/>
<gene>
    <name evidence="2" type="ORF">SCF082_LOCUS3578</name>
</gene>
<dbReference type="PANTHER" id="PTHR48050:SF13">
    <property type="entry name" value="STEROL 3-BETA-GLUCOSYLTRANSFERASE UGT80A2"/>
    <property type="match status" value="1"/>
</dbReference>
<dbReference type="SUPFAM" id="SSF53756">
    <property type="entry name" value="UDP-Glycosyltransferase/glycogen phosphorylase"/>
    <property type="match status" value="1"/>
</dbReference>
<name>A0ABP0HUV3_9DINO</name>
<dbReference type="Gene3D" id="3.40.50.2000">
    <property type="entry name" value="Glycogen Phosphorylase B"/>
    <property type="match status" value="1"/>
</dbReference>
<dbReference type="InterPro" id="IPR050426">
    <property type="entry name" value="Glycosyltransferase_28"/>
</dbReference>
<organism evidence="2 3">
    <name type="scientific">Durusdinium trenchii</name>
    <dbReference type="NCBI Taxonomy" id="1381693"/>
    <lineage>
        <taxon>Eukaryota</taxon>
        <taxon>Sar</taxon>
        <taxon>Alveolata</taxon>
        <taxon>Dinophyceae</taxon>
        <taxon>Suessiales</taxon>
        <taxon>Symbiodiniaceae</taxon>
        <taxon>Durusdinium</taxon>
    </lineage>
</organism>
<evidence type="ECO:0000313" key="3">
    <source>
        <dbReference type="Proteomes" id="UP001642464"/>
    </source>
</evidence>
<reference evidence="2 3" key="1">
    <citation type="submission" date="2024-02" db="EMBL/GenBank/DDBJ databases">
        <authorList>
            <person name="Chen Y."/>
            <person name="Shah S."/>
            <person name="Dougan E. K."/>
            <person name="Thang M."/>
            <person name="Chan C."/>
        </authorList>
    </citation>
    <scope>NUCLEOTIDE SEQUENCE [LARGE SCALE GENOMIC DNA]</scope>
</reference>
<protein>
    <submittedName>
        <fullName evidence="2">Sterol 3-beta-glucosyltransferase UGT80A2 (UDP-glucose:sterol glucosyltransferase 80A2)</fullName>
    </submittedName>
</protein>
<dbReference type="Proteomes" id="UP001642464">
    <property type="component" value="Unassembled WGS sequence"/>
</dbReference>
<evidence type="ECO:0000259" key="1">
    <source>
        <dbReference type="Pfam" id="PF06722"/>
    </source>
</evidence>
<sequence length="269" mass="29411">MIPSNYLPALGVIPKLPSFLNMNWYAWKLVFDLVLKAKRKNSLPVMAKQLGTTAAEAGGPPRRAVGWTEVDGNSTVCGAALLWMCRSLGPLAFQPEEQVGSDFGSTEECTRLEDFLKTCRQAGEEPVYVGYGSMIFESGKYMTLLSLRALRLANKRGVLLGGWAACSADDVENEPDTEELKAFCKEKVQFRTEPTDLRVLFMDSAPHGRLFPHCQVIVHHGGAGTLYAAAMSGKPMVVVPVLMDQFVHSELVNQKQIGVGSARWMLGGS</sequence>
<accession>A0ABP0HUV3</accession>
<comment type="caution">
    <text evidence="2">The sequence shown here is derived from an EMBL/GenBank/DDBJ whole genome shotgun (WGS) entry which is preliminary data.</text>
</comment>
<keyword evidence="3" id="KW-1185">Reference proteome</keyword>
<evidence type="ECO:0000313" key="2">
    <source>
        <dbReference type="EMBL" id="CAK8993623.1"/>
    </source>
</evidence>